<reference evidence="5" key="1">
    <citation type="submission" date="2016-04" db="UniProtKB">
        <authorList>
            <consortium name="WormBaseParasite"/>
        </authorList>
    </citation>
    <scope>IDENTIFICATION</scope>
</reference>
<dbReference type="InterPro" id="IPR050235">
    <property type="entry name" value="CK1_Ser-Thr_kinase"/>
</dbReference>
<keyword evidence="1" id="KW-0547">Nucleotide-binding</keyword>
<name>A0A158R109_NIPBR</name>
<keyword evidence="4" id="KW-1185">Reference proteome</keyword>
<dbReference type="STRING" id="27835.A0A158R109"/>
<proteinExistence type="predicted"/>
<feature type="region of interest" description="Disordered" evidence="2">
    <location>
        <begin position="1"/>
        <end position="30"/>
    </location>
</feature>
<dbReference type="InterPro" id="IPR017441">
    <property type="entry name" value="Protein_kinase_ATP_BS"/>
</dbReference>
<feature type="compositionally biased region" description="Basic and acidic residues" evidence="2">
    <location>
        <begin position="20"/>
        <end position="30"/>
    </location>
</feature>
<dbReference type="WBParaSite" id="NBR_0001292101-mRNA-1">
    <property type="protein sequence ID" value="NBR_0001292101-mRNA-1"/>
    <property type="gene ID" value="NBR_0001292101"/>
</dbReference>
<dbReference type="InterPro" id="IPR011009">
    <property type="entry name" value="Kinase-like_dom_sf"/>
</dbReference>
<dbReference type="GO" id="GO:0005524">
    <property type="term" value="F:ATP binding"/>
    <property type="evidence" value="ECO:0007669"/>
    <property type="project" value="UniProtKB-UniRule"/>
</dbReference>
<dbReference type="SUPFAM" id="SSF56112">
    <property type="entry name" value="Protein kinase-like (PK-like)"/>
    <property type="match status" value="1"/>
</dbReference>
<organism evidence="5">
    <name type="scientific">Nippostrongylus brasiliensis</name>
    <name type="common">Rat hookworm</name>
    <dbReference type="NCBI Taxonomy" id="27835"/>
    <lineage>
        <taxon>Eukaryota</taxon>
        <taxon>Metazoa</taxon>
        <taxon>Ecdysozoa</taxon>
        <taxon>Nematoda</taxon>
        <taxon>Chromadorea</taxon>
        <taxon>Rhabditida</taxon>
        <taxon>Rhabditina</taxon>
        <taxon>Rhabditomorpha</taxon>
        <taxon>Strongyloidea</taxon>
        <taxon>Heligmosomidae</taxon>
        <taxon>Nippostrongylus</taxon>
    </lineage>
</organism>
<evidence type="ECO:0000313" key="4">
    <source>
        <dbReference type="Proteomes" id="UP000271162"/>
    </source>
</evidence>
<dbReference type="PANTHER" id="PTHR11909">
    <property type="entry name" value="CASEIN KINASE-RELATED"/>
    <property type="match status" value="1"/>
</dbReference>
<dbReference type="Proteomes" id="UP000271162">
    <property type="component" value="Unassembled WGS sequence"/>
</dbReference>
<dbReference type="Gene3D" id="1.10.510.10">
    <property type="entry name" value="Transferase(Phosphotransferase) domain 1"/>
    <property type="match status" value="1"/>
</dbReference>
<feature type="binding site" evidence="1">
    <location>
        <position position="76"/>
    </location>
    <ligand>
        <name>ATP</name>
        <dbReference type="ChEBI" id="CHEBI:30616"/>
    </ligand>
</feature>
<feature type="compositionally biased region" description="Polar residues" evidence="2">
    <location>
        <begin position="9"/>
        <end position="19"/>
    </location>
</feature>
<dbReference type="AlphaFoldDB" id="A0A158R109"/>
<dbReference type="EMBL" id="UYSL01020889">
    <property type="protein sequence ID" value="VDL76511.1"/>
    <property type="molecule type" value="Genomic_DNA"/>
</dbReference>
<gene>
    <name evidence="3" type="ORF">NBR_LOCUS12922</name>
</gene>
<keyword evidence="1" id="KW-0067">ATP-binding</keyword>
<reference evidence="3 4" key="2">
    <citation type="submission" date="2018-11" db="EMBL/GenBank/DDBJ databases">
        <authorList>
            <consortium name="Pathogen Informatics"/>
        </authorList>
    </citation>
    <scope>NUCLEOTIDE SEQUENCE [LARGE SCALE GENOMIC DNA]</scope>
</reference>
<protein>
    <submittedName>
        <fullName evidence="5">Protein kinase domain-containing protein</fullName>
    </submittedName>
</protein>
<sequence length="256" mass="29584">MAALAENKAQVTQPKPSQNAEKEEKKVTEVEKDRLPVVDEIIHGDEKKYKMKQVLGDGGYGTVFLSEDGTKPVAVKTEKYSKSMLHIEVGVLKAANAARAKHFCELIDYVSSMKKYIYLRNGKLIPARKDVGWRGTTRYGSLVAHERQDLSRRDDVESWFYMSVEMTRGTLPWRLVTGRTQFLFDAPKQYDQILTMVDSYHFESEPEYDKMLKIFDAVRQEKGIKLTDRWDWDEDASMSTNTMTSYSDRELRAKKD</sequence>
<dbReference type="PROSITE" id="PS00107">
    <property type="entry name" value="PROTEIN_KINASE_ATP"/>
    <property type="match status" value="1"/>
</dbReference>
<evidence type="ECO:0000313" key="3">
    <source>
        <dbReference type="EMBL" id="VDL76511.1"/>
    </source>
</evidence>
<evidence type="ECO:0000256" key="2">
    <source>
        <dbReference type="SAM" id="MobiDB-lite"/>
    </source>
</evidence>
<evidence type="ECO:0000313" key="5">
    <source>
        <dbReference type="WBParaSite" id="NBR_0001292101-mRNA-1"/>
    </source>
</evidence>
<evidence type="ECO:0000256" key="1">
    <source>
        <dbReference type="PROSITE-ProRule" id="PRU10141"/>
    </source>
</evidence>
<dbReference type="OMA" id="HICELHD"/>
<accession>A0A158R109</accession>